<feature type="transmembrane region" description="Helical" evidence="7">
    <location>
        <begin position="218"/>
        <end position="238"/>
    </location>
</feature>
<evidence type="ECO:0000256" key="7">
    <source>
        <dbReference type="SAM" id="Phobius"/>
    </source>
</evidence>
<dbReference type="Gene3D" id="1.20.1250.20">
    <property type="entry name" value="MFS general substrate transporter like domains"/>
    <property type="match status" value="2"/>
</dbReference>
<feature type="transmembrane region" description="Helical" evidence="7">
    <location>
        <begin position="338"/>
        <end position="358"/>
    </location>
</feature>
<feature type="domain" description="Major facilitator superfamily (MFS) profile" evidence="8">
    <location>
        <begin position="11"/>
        <end position="405"/>
    </location>
</feature>
<feature type="transmembrane region" description="Helical" evidence="7">
    <location>
        <begin position="103"/>
        <end position="121"/>
    </location>
</feature>
<feature type="transmembrane region" description="Helical" evidence="7">
    <location>
        <begin position="9"/>
        <end position="27"/>
    </location>
</feature>
<evidence type="ECO:0000259" key="8">
    <source>
        <dbReference type="PROSITE" id="PS50850"/>
    </source>
</evidence>
<feature type="transmembrane region" description="Helical" evidence="7">
    <location>
        <begin position="250"/>
        <end position="273"/>
    </location>
</feature>
<feature type="transmembrane region" description="Helical" evidence="7">
    <location>
        <begin position="142"/>
        <end position="161"/>
    </location>
</feature>
<dbReference type="Pfam" id="PF07690">
    <property type="entry name" value="MFS_1"/>
    <property type="match status" value="1"/>
</dbReference>
<dbReference type="InterPro" id="IPR036259">
    <property type="entry name" value="MFS_trans_sf"/>
</dbReference>
<dbReference type="InterPro" id="IPR020846">
    <property type="entry name" value="MFS_dom"/>
</dbReference>
<dbReference type="PROSITE" id="PS50850">
    <property type="entry name" value="MFS"/>
    <property type="match status" value="1"/>
</dbReference>
<evidence type="ECO:0000313" key="10">
    <source>
        <dbReference type="Proteomes" id="UP000198508"/>
    </source>
</evidence>
<proteinExistence type="predicted"/>
<dbReference type="InterPro" id="IPR050189">
    <property type="entry name" value="MFS_Efflux_Transporters"/>
</dbReference>
<dbReference type="AlphaFoldDB" id="A0A1I0HD30"/>
<feature type="transmembrane region" description="Helical" evidence="7">
    <location>
        <begin position="378"/>
        <end position="401"/>
    </location>
</feature>
<comment type="subcellular location">
    <subcellularLocation>
        <location evidence="1">Cell membrane</location>
        <topology evidence="1">Multi-pass membrane protein</topology>
    </subcellularLocation>
</comment>
<dbReference type="EMBL" id="FOIM01000015">
    <property type="protein sequence ID" value="SET81735.1"/>
    <property type="molecule type" value="Genomic_DNA"/>
</dbReference>
<evidence type="ECO:0000256" key="3">
    <source>
        <dbReference type="ARBA" id="ARBA00022475"/>
    </source>
</evidence>
<evidence type="ECO:0000313" key="9">
    <source>
        <dbReference type="EMBL" id="SET81735.1"/>
    </source>
</evidence>
<evidence type="ECO:0000256" key="4">
    <source>
        <dbReference type="ARBA" id="ARBA00022692"/>
    </source>
</evidence>
<dbReference type="GO" id="GO:0005886">
    <property type="term" value="C:plasma membrane"/>
    <property type="evidence" value="ECO:0007669"/>
    <property type="project" value="UniProtKB-SubCell"/>
</dbReference>
<keyword evidence="2" id="KW-0813">Transport</keyword>
<name>A0A1I0HD30_9FIRM</name>
<keyword evidence="10" id="KW-1185">Reference proteome</keyword>
<dbReference type="Proteomes" id="UP000198508">
    <property type="component" value="Unassembled WGS sequence"/>
</dbReference>
<protein>
    <submittedName>
        <fullName evidence="9">Sugar phosphate permease</fullName>
    </submittedName>
</protein>
<feature type="transmembrane region" description="Helical" evidence="7">
    <location>
        <begin position="285"/>
        <end position="302"/>
    </location>
</feature>
<feature type="transmembrane region" description="Helical" evidence="7">
    <location>
        <begin position="173"/>
        <end position="191"/>
    </location>
</feature>
<dbReference type="RefSeq" id="WP_092365287.1">
    <property type="nucleotide sequence ID" value="NZ_FOIM01000015.1"/>
</dbReference>
<evidence type="ECO:0000256" key="5">
    <source>
        <dbReference type="ARBA" id="ARBA00022989"/>
    </source>
</evidence>
<gene>
    <name evidence="9" type="ORF">SAMN05216313_11597</name>
</gene>
<dbReference type="SUPFAM" id="SSF103473">
    <property type="entry name" value="MFS general substrate transporter"/>
    <property type="match status" value="1"/>
</dbReference>
<reference evidence="10" key="1">
    <citation type="submission" date="2016-10" db="EMBL/GenBank/DDBJ databases">
        <authorList>
            <person name="Varghese N."/>
            <person name="Submissions S."/>
        </authorList>
    </citation>
    <scope>NUCLEOTIDE SEQUENCE [LARGE SCALE GENOMIC DNA]</scope>
    <source>
        <strain evidence="10">NLAE-zl-G277</strain>
    </source>
</reference>
<feature type="transmembrane region" description="Helical" evidence="7">
    <location>
        <begin position="47"/>
        <end position="65"/>
    </location>
</feature>
<accession>A0A1I0HD30</accession>
<evidence type="ECO:0000256" key="6">
    <source>
        <dbReference type="ARBA" id="ARBA00023136"/>
    </source>
</evidence>
<dbReference type="InterPro" id="IPR011701">
    <property type="entry name" value="MFS"/>
</dbReference>
<organism evidence="9 10">
    <name type="scientific">Enterocloster lavalensis</name>
    <dbReference type="NCBI Taxonomy" id="460384"/>
    <lineage>
        <taxon>Bacteria</taxon>
        <taxon>Bacillati</taxon>
        <taxon>Bacillota</taxon>
        <taxon>Clostridia</taxon>
        <taxon>Lachnospirales</taxon>
        <taxon>Lachnospiraceae</taxon>
        <taxon>Enterocloster</taxon>
    </lineage>
</organism>
<keyword evidence="4 7" id="KW-0812">Transmembrane</keyword>
<dbReference type="STRING" id="460384.SAMN05216313_11597"/>
<dbReference type="CDD" id="cd06174">
    <property type="entry name" value="MFS"/>
    <property type="match status" value="1"/>
</dbReference>
<keyword evidence="6 7" id="KW-0472">Membrane</keyword>
<evidence type="ECO:0000256" key="2">
    <source>
        <dbReference type="ARBA" id="ARBA00022448"/>
    </source>
</evidence>
<dbReference type="PANTHER" id="PTHR43124:SF3">
    <property type="entry name" value="CHLORAMPHENICOL EFFLUX PUMP RV0191"/>
    <property type="match status" value="1"/>
</dbReference>
<dbReference type="PANTHER" id="PTHR43124">
    <property type="entry name" value="PURINE EFFLUX PUMP PBUE"/>
    <property type="match status" value="1"/>
</dbReference>
<keyword evidence="5 7" id="KW-1133">Transmembrane helix</keyword>
<feature type="transmembrane region" description="Helical" evidence="7">
    <location>
        <begin position="308"/>
        <end position="326"/>
    </location>
</feature>
<dbReference type="GO" id="GO:0022857">
    <property type="term" value="F:transmembrane transporter activity"/>
    <property type="evidence" value="ECO:0007669"/>
    <property type="project" value="InterPro"/>
</dbReference>
<sequence>MKGETFKKYFLLTVIALGAGVIYKVAYMREAFYDAMLSGFQITNTQLGTISSIYGTVALISYLPGGILADKVSYKKLLTISFIGSGLLSLWCSTMPSFGMIKVIFGLMGVTTILTYWSAFVKTVRSLGNDEEQGRMFGLAEGIRGVSGIIASFIVMGIIQVAATEVGGMKGTLIFYGVIYIAVGIITMILLPNPKEVGTERTFVMGDLIAAFKHKGTWLVCALVFCWYMVYCTTSYAIPYLTNVYGVSSVAISTLSIIRAYGIGIVAAPLAGFLGDRMKSCSKTLAYASIMGVALMAVYLITPIKPEFLMVPVALTLLFSFLVFAARGIYFSPMAEAGIPLALTGAASGLISVLGYAPDMFIFNIMGGWLDNLPGAQGYRYIFILAIVFLVLATAVGFYICRYGKSLKAQGK</sequence>
<evidence type="ECO:0000256" key="1">
    <source>
        <dbReference type="ARBA" id="ARBA00004651"/>
    </source>
</evidence>
<keyword evidence="3" id="KW-1003">Cell membrane</keyword>